<dbReference type="InParanoid" id="A0A0D1XK23"/>
<feature type="region of interest" description="Disordered" evidence="6">
    <location>
        <begin position="474"/>
        <end position="508"/>
    </location>
</feature>
<dbReference type="GO" id="GO:0005680">
    <property type="term" value="C:anaphase-promoting complex"/>
    <property type="evidence" value="ECO:0007669"/>
    <property type="project" value="TreeGrafter"/>
</dbReference>
<keyword evidence="9" id="KW-1185">Reference proteome</keyword>
<feature type="region of interest" description="Disordered" evidence="6">
    <location>
        <begin position="117"/>
        <end position="137"/>
    </location>
</feature>
<dbReference type="InterPro" id="IPR001680">
    <property type="entry name" value="WD40_rpt"/>
</dbReference>
<evidence type="ECO:0000313" key="8">
    <source>
        <dbReference type="EMBL" id="KIW02676.1"/>
    </source>
</evidence>
<gene>
    <name evidence="8" type="ORF">PV09_06113</name>
</gene>
<evidence type="ECO:0000256" key="1">
    <source>
        <dbReference type="ARBA" id="ARBA00006445"/>
    </source>
</evidence>
<dbReference type="STRING" id="253628.A0A0D1XK23"/>
<dbReference type="Pfam" id="PF24807">
    <property type="entry name" value="WD40_CDC20-Fz"/>
    <property type="match status" value="1"/>
</dbReference>
<organism evidence="8 9">
    <name type="scientific">Verruconis gallopava</name>
    <dbReference type="NCBI Taxonomy" id="253628"/>
    <lineage>
        <taxon>Eukaryota</taxon>
        <taxon>Fungi</taxon>
        <taxon>Dikarya</taxon>
        <taxon>Ascomycota</taxon>
        <taxon>Pezizomycotina</taxon>
        <taxon>Dothideomycetes</taxon>
        <taxon>Pleosporomycetidae</taxon>
        <taxon>Venturiales</taxon>
        <taxon>Sympoventuriaceae</taxon>
        <taxon>Verruconis</taxon>
    </lineage>
</organism>
<keyword evidence="3" id="KW-0677">Repeat</keyword>
<dbReference type="Gene3D" id="2.130.10.10">
    <property type="entry name" value="YVTN repeat-like/Quinoprotein amine dehydrogenase"/>
    <property type="match status" value="2"/>
</dbReference>
<dbReference type="VEuPathDB" id="FungiDB:PV09_06113"/>
<keyword evidence="4" id="KW-0131">Cell cycle</keyword>
<dbReference type="HOGENOM" id="CLU_014831_4_0_1"/>
<proteinExistence type="inferred from homology"/>
<dbReference type="RefSeq" id="XP_016212545.1">
    <property type="nucleotide sequence ID" value="XM_016359709.1"/>
</dbReference>
<dbReference type="Proteomes" id="UP000053259">
    <property type="component" value="Unassembled WGS sequence"/>
</dbReference>
<dbReference type="Pfam" id="PF00400">
    <property type="entry name" value="WD40"/>
    <property type="match status" value="1"/>
</dbReference>
<keyword evidence="2 5" id="KW-0853">WD repeat</keyword>
<feature type="domain" description="CDC20/Fizzy WD40" evidence="7">
    <location>
        <begin position="255"/>
        <end position="466"/>
    </location>
</feature>
<protein>
    <recommendedName>
        <fullName evidence="7">CDC20/Fizzy WD40 domain-containing protein</fullName>
    </recommendedName>
</protein>
<feature type="compositionally biased region" description="Polar residues" evidence="6">
    <location>
        <begin position="185"/>
        <end position="219"/>
    </location>
</feature>
<evidence type="ECO:0000256" key="3">
    <source>
        <dbReference type="ARBA" id="ARBA00022737"/>
    </source>
</evidence>
<feature type="repeat" description="WD" evidence="5">
    <location>
        <begin position="557"/>
        <end position="589"/>
    </location>
</feature>
<evidence type="ECO:0000256" key="6">
    <source>
        <dbReference type="SAM" id="MobiDB-lite"/>
    </source>
</evidence>
<dbReference type="GO" id="GO:0010997">
    <property type="term" value="F:anaphase-promoting complex binding"/>
    <property type="evidence" value="ECO:0007669"/>
    <property type="project" value="InterPro"/>
</dbReference>
<evidence type="ECO:0000313" key="9">
    <source>
        <dbReference type="Proteomes" id="UP000053259"/>
    </source>
</evidence>
<evidence type="ECO:0000256" key="2">
    <source>
        <dbReference type="ARBA" id="ARBA00022574"/>
    </source>
</evidence>
<dbReference type="EMBL" id="KN847548">
    <property type="protein sequence ID" value="KIW02676.1"/>
    <property type="molecule type" value="Genomic_DNA"/>
</dbReference>
<evidence type="ECO:0000256" key="5">
    <source>
        <dbReference type="PROSITE-ProRule" id="PRU00221"/>
    </source>
</evidence>
<dbReference type="OrthoDB" id="10263272at2759"/>
<feature type="region of interest" description="Disordered" evidence="6">
    <location>
        <begin position="162"/>
        <end position="225"/>
    </location>
</feature>
<dbReference type="InterPro" id="IPR036322">
    <property type="entry name" value="WD40_repeat_dom_sf"/>
</dbReference>
<feature type="compositionally biased region" description="Low complexity" evidence="6">
    <location>
        <begin position="481"/>
        <end position="496"/>
    </location>
</feature>
<dbReference type="GO" id="GO:1990757">
    <property type="term" value="F:ubiquitin ligase activator activity"/>
    <property type="evidence" value="ECO:0007669"/>
    <property type="project" value="TreeGrafter"/>
</dbReference>
<dbReference type="InterPro" id="IPR033010">
    <property type="entry name" value="Cdc20/Fizzy"/>
</dbReference>
<sequence length="610" mass="67064">MTLLHDNELGPSSAAADAATAAGDPATPSLISPPESKTPPTDRQKRQASQPAVVDRQSEPVDPSALSKALEEYEQAGRQRARTPTSSPIRKRQRVAGDRFIPNRTGQDLAASYQLLHDDGTPATPSRSHRGSHSELNFQRVDEANRTFKDLLRTELFDDRVPQTNSSRAQTPPTTGNPFFAGPTLTPSTPNKNLFSFATPRNNLTPHRTPSSRRTNVNPHSELYSLSPVKLSSQNMLLSPRKTPREVSKVPYKVLDAPDLQDDFYLNLVDWGSQNILGVGLGSCVYMWNSQSGRVTKLCDLGDDSVTSVNWIQRGSHLAIGTQKGFVQIWDATCQRRLRTMTGHSQRVGSLAWNEHILSSGSRDRTILHRDVRSPTQWEKKLTSHKQEVCGLKWNSETQQLASGGNDNKLMIWDRMNEEPTFKWGEHHAAVKAIAWSPHQRGLLASGGGTADRTIKFWNTSLSDQAATHLASSTPSAPIVASWPPTSDSAASASDPVTLGASDRPTPPNLISSIDTGSQVCNLAWSRNSNELVSTHGYSQNQIIVWKYPRMEQVVSLTGHTYRVLYLAMSPDGQVVVTGAGDETLRFWQCFRKKEKVGGLGGLGSWGVIR</sequence>
<dbReference type="PANTHER" id="PTHR19918">
    <property type="entry name" value="CELL DIVISION CYCLE 20 CDC20 FIZZY -RELATED"/>
    <property type="match status" value="1"/>
</dbReference>
<dbReference type="FunCoup" id="A0A0D1XK23">
    <property type="interactions" value="717"/>
</dbReference>
<feature type="compositionally biased region" description="Polar residues" evidence="6">
    <location>
        <begin position="162"/>
        <end position="177"/>
    </location>
</feature>
<dbReference type="InterPro" id="IPR015943">
    <property type="entry name" value="WD40/YVTN_repeat-like_dom_sf"/>
</dbReference>
<dbReference type="PROSITE" id="PS50082">
    <property type="entry name" value="WD_REPEATS_2"/>
    <property type="match status" value="2"/>
</dbReference>
<feature type="repeat" description="WD" evidence="5">
    <location>
        <begin position="382"/>
        <end position="414"/>
    </location>
</feature>
<dbReference type="AlphaFoldDB" id="A0A0D1XK23"/>
<evidence type="ECO:0000259" key="7">
    <source>
        <dbReference type="Pfam" id="PF24807"/>
    </source>
</evidence>
<dbReference type="PANTHER" id="PTHR19918:SF1">
    <property type="entry name" value="FIZZY-RELATED PROTEIN HOMOLOG"/>
    <property type="match status" value="1"/>
</dbReference>
<feature type="region of interest" description="Disordered" evidence="6">
    <location>
        <begin position="1"/>
        <end position="105"/>
    </location>
</feature>
<dbReference type="InterPro" id="IPR056150">
    <property type="entry name" value="WD40_CDC20-Fz"/>
</dbReference>
<accession>A0A0D1XK23</accession>
<dbReference type="GO" id="GO:0031145">
    <property type="term" value="P:anaphase-promoting complex-dependent catabolic process"/>
    <property type="evidence" value="ECO:0007669"/>
    <property type="project" value="TreeGrafter"/>
</dbReference>
<dbReference type="GO" id="GO:1905786">
    <property type="term" value="P:positive regulation of anaphase-promoting complex-dependent catabolic process"/>
    <property type="evidence" value="ECO:0007669"/>
    <property type="project" value="TreeGrafter"/>
</dbReference>
<evidence type="ECO:0000256" key="4">
    <source>
        <dbReference type="ARBA" id="ARBA00023306"/>
    </source>
</evidence>
<dbReference type="PROSITE" id="PS50294">
    <property type="entry name" value="WD_REPEATS_REGION"/>
    <property type="match status" value="2"/>
</dbReference>
<feature type="compositionally biased region" description="Low complexity" evidence="6">
    <location>
        <begin position="10"/>
        <end position="27"/>
    </location>
</feature>
<dbReference type="SUPFAM" id="SSF50978">
    <property type="entry name" value="WD40 repeat-like"/>
    <property type="match status" value="1"/>
</dbReference>
<reference evidence="8 9" key="1">
    <citation type="submission" date="2015-01" db="EMBL/GenBank/DDBJ databases">
        <title>The Genome Sequence of Ochroconis gallopava CBS43764.</title>
        <authorList>
            <consortium name="The Broad Institute Genomics Platform"/>
            <person name="Cuomo C."/>
            <person name="de Hoog S."/>
            <person name="Gorbushina A."/>
            <person name="Stielow B."/>
            <person name="Teixiera M."/>
            <person name="Abouelleil A."/>
            <person name="Chapman S.B."/>
            <person name="Priest M."/>
            <person name="Young S.K."/>
            <person name="Wortman J."/>
            <person name="Nusbaum C."/>
            <person name="Birren B."/>
        </authorList>
    </citation>
    <scope>NUCLEOTIDE SEQUENCE [LARGE SCALE GENOMIC DNA]</scope>
    <source>
        <strain evidence="8 9">CBS 43764</strain>
    </source>
</reference>
<dbReference type="SMART" id="SM00320">
    <property type="entry name" value="WD40"/>
    <property type="match status" value="6"/>
</dbReference>
<dbReference type="GeneID" id="27314086"/>
<name>A0A0D1XK23_9PEZI</name>
<comment type="similarity">
    <text evidence="1">Belongs to the WD repeat CDC20/Fizzy family.</text>
</comment>